<dbReference type="InterPro" id="IPR011235">
    <property type="entry name" value="MepB-like"/>
</dbReference>
<dbReference type="Pfam" id="PF08877">
    <property type="entry name" value="MepB-like"/>
    <property type="match status" value="1"/>
</dbReference>
<dbReference type="PIRSF" id="PIRSF032285">
    <property type="entry name" value="UCP032285"/>
    <property type="match status" value="1"/>
</dbReference>
<accession>A0A1I2NB85</accession>
<name>A0A1I2NB85_9FLAO</name>
<dbReference type="Proteomes" id="UP000199116">
    <property type="component" value="Unassembled WGS sequence"/>
</dbReference>
<dbReference type="RefSeq" id="WP_093305445.1">
    <property type="nucleotide sequence ID" value="NZ_FOOH01000018.1"/>
</dbReference>
<reference evidence="2" key="1">
    <citation type="submission" date="2016-10" db="EMBL/GenBank/DDBJ databases">
        <authorList>
            <person name="Varghese N."/>
            <person name="Submissions S."/>
        </authorList>
    </citation>
    <scope>NUCLEOTIDE SEQUENCE [LARGE SCALE GENOMIC DNA]</scope>
    <source>
        <strain evidence="2">DSM 23515</strain>
    </source>
</reference>
<dbReference type="Gene3D" id="3.40.1350.140">
    <property type="entry name" value="MepB-like"/>
    <property type="match status" value="1"/>
</dbReference>
<keyword evidence="2" id="KW-1185">Reference proteome</keyword>
<dbReference type="EMBL" id="FOOH01000018">
    <property type="protein sequence ID" value="SFF98756.1"/>
    <property type="molecule type" value="Genomic_DNA"/>
</dbReference>
<protein>
    <recommendedName>
        <fullName evidence="3">MepB protein</fullName>
    </recommendedName>
</protein>
<proteinExistence type="predicted"/>
<dbReference type="InterPro" id="IPR038231">
    <property type="entry name" value="MepB-like_sf"/>
</dbReference>
<organism evidence="1 2">
    <name type="scientific">Salegentibacter agarivorans</name>
    <dbReference type="NCBI Taxonomy" id="345907"/>
    <lineage>
        <taxon>Bacteria</taxon>
        <taxon>Pseudomonadati</taxon>
        <taxon>Bacteroidota</taxon>
        <taxon>Flavobacteriia</taxon>
        <taxon>Flavobacteriales</taxon>
        <taxon>Flavobacteriaceae</taxon>
        <taxon>Salegentibacter</taxon>
    </lineage>
</organism>
<evidence type="ECO:0008006" key="3">
    <source>
        <dbReference type="Google" id="ProtNLM"/>
    </source>
</evidence>
<sequence length="164" mass="19456">MDDHLNRIKTEIYEKCGLKISDFLLETESKEYEACRFDLNGRNIINRNAKITPKKVGQFVTFWKRIANGPIEPFNENDQFDFFTVNVKSENQFGQFVFPKSVLIKKGIISTDKKEGKRAFRVYPSWVIANNKQAERTQKWQLNYFYEITYTTDSKKVLRLYNTE</sequence>
<dbReference type="AlphaFoldDB" id="A0A1I2NB85"/>
<gene>
    <name evidence="1" type="ORF">SAMN04488033_11876</name>
</gene>
<evidence type="ECO:0000313" key="2">
    <source>
        <dbReference type="Proteomes" id="UP000199116"/>
    </source>
</evidence>
<evidence type="ECO:0000313" key="1">
    <source>
        <dbReference type="EMBL" id="SFF98756.1"/>
    </source>
</evidence>